<evidence type="ECO:0000313" key="1">
    <source>
        <dbReference type="EMBL" id="CQR74329.1"/>
    </source>
</evidence>
<dbReference type="PANTHER" id="PTHR43513:SF3">
    <property type="entry name" value="DIHYDROOROTATE DEHYDROGENASE B (NAD(+)), ELECTRON TRANSFER SUBUNIT-RELATED"/>
    <property type="match status" value="1"/>
</dbReference>
<keyword evidence="2" id="KW-1185">Reference proteome</keyword>
<dbReference type="InterPro" id="IPR039261">
    <property type="entry name" value="FNR_nucleotide-bd"/>
</dbReference>
<dbReference type="GO" id="GO:0051537">
    <property type="term" value="F:2 iron, 2 sulfur cluster binding"/>
    <property type="evidence" value="ECO:0007669"/>
    <property type="project" value="InterPro"/>
</dbReference>
<dbReference type="InterPro" id="IPR006058">
    <property type="entry name" value="2Fe2S_fd_BS"/>
</dbReference>
<dbReference type="EMBL" id="CTRP01000014">
    <property type="protein sequence ID" value="CQR74329.1"/>
    <property type="molecule type" value="Genomic_DNA"/>
</dbReference>
<proteinExistence type="predicted"/>
<evidence type="ECO:0000313" key="2">
    <source>
        <dbReference type="Proteomes" id="UP000049855"/>
    </source>
</evidence>
<dbReference type="Proteomes" id="UP000049855">
    <property type="component" value="Unassembled WGS sequence"/>
</dbReference>
<name>A0A0U1L4V4_9FIRM</name>
<dbReference type="SUPFAM" id="SSF52343">
    <property type="entry name" value="Ferredoxin reductase-like, C-terminal NADP-linked domain"/>
    <property type="match status" value="1"/>
</dbReference>
<sequence length="327" mass="36067">MLKKLASRCIDINSPYCPCLLADTNHCTFCSHLKGEEVCDCNWSGVCILYEKQWQMKKNNWLSDIDAPVRLESETEFAVKQKISEHTYLLQIEVSPELAQSVDKCGSFVFLRRPTDQQFYHFPTGVMKVTGNTIQVVVETIGPKSARLLANDNKQVLVRGPYYNGIFGQPWIDNIDDGKILLIVGGIGQSPAIPIARQLVKNNNTVQAIVAPGKIGKVFIAGELSELGINVQEVASMRELGIRLLSGQLADSQKCPELIVSAGPDDQHYGIITAMHAARVSLPMAATNNATMCCGEGICGSCERVTKDNKRVRTCKVQTDFSQFIQE</sequence>
<protein>
    <submittedName>
        <fullName evidence="1">Electron transfer subunit protein</fullName>
    </submittedName>
</protein>
<organism evidence="1 2">
    <name type="scientific">Sporomusa ovata</name>
    <dbReference type="NCBI Taxonomy" id="2378"/>
    <lineage>
        <taxon>Bacteria</taxon>
        <taxon>Bacillati</taxon>
        <taxon>Bacillota</taxon>
        <taxon>Negativicutes</taxon>
        <taxon>Selenomonadales</taxon>
        <taxon>Sporomusaceae</taxon>
        <taxon>Sporomusa</taxon>
    </lineage>
</organism>
<accession>A0A0U1L4V4</accession>
<dbReference type="AlphaFoldDB" id="A0A0U1L4V4"/>
<dbReference type="RefSeq" id="WP_021170331.1">
    <property type="nucleotide sequence ID" value="NZ_CTRP01000014.1"/>
</dbReference>
<dbReference type="PANTHER" id="PTHR43513">
    <property type="entry name" value="DIHYDROOROTATE DEHYDROGENASE B (NAD(+)), ELECTRON TRANSFER SUBUNIT"/>
    <property type="match status" value="1"/>
</dbReference>
<reference evidence="2" key="1">
    <citation type="submission" date="2015-03" db="EMBL/GenBank/DDBJ databases">
        <authorList>
            <person name="Nijsse Bart"/>
        </authorList>
    </citation>
    <scope>NUCLEOTIDE SEQUENCE [LARGE SCALE GENOMIC DNA]</scope>
</reference>
<dbReference type="PROSITE" id="PS00197">
    <property type="entry name" value="2FE2S_FER_1"/>
    <property type="match status" value="1"/>
</dbReference>
<gene>
    <name evidence="1" type="ORF">SpAn4DRAFT_0791</name>
</gene>
<dbReference type="InterPro" id="IPR050353">
    <property type="entry name" value="PyrK_electron_transfer"/>
</dbReference>